<accession>A0A8H6T8A9</accession>
<dbReference type="GeneID" id="59342270"/>
<comment type="cofactor">
    <cofactor evidence="1">
        <name>a divalent metal cation</name>
        <dbReference type="ChEBI" id="CHEBI:60240"/>
    </cofactor>
</comment>
<evidence type="ECO:0000259" key="3">
    <source>
        <dbReference type="Pfam" id="PF13359"/>
    </source>
</evidence>
<dbReference type="InterPro" id="IPR027806">
    <property type="entry name" value="HARBI1_dom"/>
</dbReference>
<evidence type="ECO:0000313" key="5">
    <source>
        <dbReference type="Proteomes" id="UP000636479"/>
    </source>
</evidence>
<dbReference type="OrthoDB" id="2649667at2759"/>
<comment type="caution">
    <text evidence="4">The sequence shown here is derived from an EMBL/GenBank/DDBJ whole genome shotgun (WGS) entry which is preliminary data.</text>
</comment>
<keyword evidence="2" id="KW-0479">Metal-binding</keyword>
<protein>
    <submittedName>
        <fullName evidence="4">DDE Tnp4 domain-containing protein</fullName>
    </submittedName>
</protein>
<organism evidence="4 5">
    <name type="scientific">Mycena indigotica</name>
    <dbReference type="NCBI Taxonomy" id="2126181"/>
    <lineage>
        <taxon>Eukaryota</taxon>
        <taxon>Fungi</taxon>
        <taxon>Dikarya</taxon>
        <taxon>Basidiomycota</taxon>
        <taxon>Agaricomycotina</taxon>
        <taxon>Agaricomycetes</taxon>
        <taxon>Agaricomycetidae</taxon>
        <taxon>Agaricales</taxon>
        <taxon>Marasmiineae</taxon>
        <taxon>Mycenaceae</taxon>
        <taxon>Mycena</taxon>
    </lineage>
</organism>
<evidence type="ECO:0000256" key="1">
    <source>
        <dbReference type="ARBA" id="ARBA00001968"/>
    </source>
</evidence>
<dbReference type="RefSeq" id="XP_037224849.1">
    <property type="nucleotide sequence ID" value="XM_037359754.1"/>
</dbReference>
<keyword evidence="5" id="KW-1185">Reference proteome</keyword>
<evidence type="ECO:0000313" key="4">
    <source>
        <dbReference type="EMBL" id="KAF7312741.1"/>
    </source>
</evidence>
<proteinExistence type="predicted"/>
<reference evidence="4" key="1">
    <citation type="submission" date="2020-05" db="EMBL/GenBank/DDBJ databases">
        <title>Mycena genomes resolve the evolution of fungal bioluminescence.</title>
        <authorList>
            <person name="Tsai I.J."/>
        </authorList>
    </citation>
    <scope>NUCLEOTIDE SEQUENCE</scope>
    <source>
        <strain evidence="4">171206Taipei</strain>
    </source>
</reference>
<name>A0A8H6T8A9_9AGAR</name>
<feature type="domain" description="DDE Tnp4" evidence="3">
    <location>
        <begin position="3"/>
        <end position="159"/>
    </location>
</feature>
<dbReference type="GO" id="GO:0046872">
    <property type="term" value="F:metal ion binding"/>
    <property type="evidence" value="ECO:0007669"/>
    <property type="project" value="UniProtKB-KW"/>
</dbReference>
<dbReference type="AlphaFoldDB" id="A0A8H6T8A9"/>
<evidence type="ECO:0000256" key="2">
    <source>
        <dbReference type="ARBA" id="ARBA00022723"/>
    </source>
</evidence>
<sequence length="176" mass="20300">MFDRTLVPLSDKPGHHGKAYFDRKSNYSLNVQLINLPNLRIVDYVIGPVGSMHNASAFAESRVSQNRAELLAPGEWIWADSAYMLVPWCITPYKKPATLEPENRRFNYYVSAVLRICSEHAVSFLKCRFQLLRGLCQQIKNRRDHLWAVKWIHTCIIIHTLVQDIKQEDTGSGSMR</sequence>
<gene>
    <name evidence="4" type="ORF">MIND_00289100</name>
</gene>
<dbReference type="Pfam" id="PF13359">
    <property type="entry name" value="DDE_Tnp_4"/>
    <property type="match status" value="1"/>
</dbReference>
<dbReference type="EMBL" id="JACAZF010000002">
    <property type="protein sequence ID" value="KAF7312741.1"/>
    <property type="molecule type" value="Genomic_DNA"/>
</dbReference>
<dbReference type="Proteomes" id="UP000636479">
    <property type="component" value="Unassembled WGS sequence"/>
</dbReference>